<dbReference type="AlphaFoldDB" id="A0A0G1UMI7"/>
<protein>
    <recommendedName>
        <fullName evidence="1">Serine aminopeptidase S33 domain-containing protein</fullName>
    </recommendedName>
</protein>
<evidence type="ECO:0000313" key="3">
    <source>
        <dbReference type="Proteomes" id="UP000034661"/>
    </source>
</evidence>
<sequence>MKQFYLAEIVTKDKLIHQGIFCKPSRSGKKAILWVHGLSGKFYGDPMMMELFADRCEEQGWGFAAFNNRGHDLISSTHTVGGGYFYGGAGYERFEDCIIDIHAAVDFLVSQGFSQVYLVGHSTGALKVAYSEAIKAHKHVAGIILAGGLP</sequence>
<dbReference type="InterPro" id="IPR029058">
    <property type="entry name" value="AB_hydrolase_fold"/>
</dbReference>
<organism evidence="2 3">
    <name type="scientific">Candidatus Gottesmanbacteria bacterium GW2011_GWA1_48_13</name>
    <dbReference type="NCBI Taxonomy" id="1618439"/>
    <lineage>
        <taxon>Bacteria</taxon>
        <taxon>Candidatus Gottesmaniibacteriota</taxon>
    </lineage>
</organism>
<dbReference type="SUPFAM" id="SSF53474">
    <property type="entry name" value="alpha/beta-Hydrolases"/>
    <property type="match status" value="1"/>
</dbReference>
<evidence type="ECO:0000259" key="1">
    <source>
        <dbReference type="Pfam" id="PF12146"/>
    </source>
</evidence>
<name>A0A0G1UMI7_9BACT</name>
<reference evidence="2 3" key="1">
    <citation type="journal article" date="2015" name="Nature">
        <title>rRNA introns, odd ribosomes, and small enigmatic genomes across a large radiation of phyla.</title>
        <authorList>
            <person name="Brown C.T."/>
            <person name="Hug L.A."/>
            <person name="Thomas B.C."/>
            <person name="Sharon I."/>
            <person name="Castelle C.J."/>
            <person name="Singh A."/>
            <person name="Wilkins M.J."/>
            <person name="Williams K.H."/>
            <person name="Banfield J.F."/>
        </authorList>
    </citation>
    <scope>NUCLEOTIDE SEQUENCE [LARGE SCALE GENOMIC DNA]</scope>
</reference>
<accession>A0A0G1UMI7</accession>
<proteinExistence type="predicted"/>
<feature type="non-terminal residue" evidence="2">
    <location>
        <position position="150"/>
    </location>
</feature>
<dbReference type="Gene3D" id="3.40.50.1820">
    <property type="entry name" value="alpha/beta hydrolase"/>
    <property type="match status" value="1"/>
</dbReference>
<dbReference type="InterPro" id="IPR022742">
    <property type="entry name" value="Hydrolase_4"/>
</dbReference>
<feature type="domain" description="Serine aminopeptidase S33" evidence="1">
    <location>
        <begin position="29"/>
        <end position="147"/>
    </location>
</feature>
<dbReference type="Pfam" id="PF12146">
    <property type="entry name" value="Hydrolase_4"/>
    <property type="match status" value="1"/>
</dbReference>
<evidence type="ECO:0000313" key="2">
    <source>
        <dbReference type="EMBL" id="KKU95349.1"/>
    </source>
</evidence>
<dbReference type="Proteomes" id="UP000034661">
    <property type="component" value="Unassembled WGS sequence"/>
</dbReference>
<dbReference type="EMBL" id="LCPJ01000020">
    <property type="protein sequence ID" value="KKU95349.1"/>
    <property type="molecule type" value="Genomic_DNA"/>
</dbReference>
<comment type="caution">
    <text evidence="2">The sequence shown here is derived from an EMBL/GenBank/DDBJ whole genome shotgun (WGS) entry which is preliminary data.</text>
</comment>
<gene>
    <name evidence="2" type="ORF">UY27_C0020G0001</name>
</gene>